<name>A0A060XR73_ONCMY</name>
<accession>A0A060XR73</accession>
<evidence type="ECO:0000256" key="6">
    <source>
        <dbReference type="ARBA" id="ARBA00023180"/>
    </source>
</evidence>
<evidence type="ECO:0000256" key="7">
    <source>
        <dbReference type="ARBA" id="ARBA00057027"/>
    </source>
</evidence>
<dbReference type="InterPro" id="IPR051697">
    <property type="entry name" value="Patched_domain-protein"/>
</dbReference>
<comment type="function">
    <text evidence="7">May play a role in sperm development or sperm function. However, does not appear to have an essential role in spermatogenesis or male fertility.</text>
</comment>
<reference evidence="11" key="2">
    <citation type="submission" date="2014-03" db="EMBL/GenBank/DDBJ databases">
        <authorList>
            <person name="Genoscope - CEA"/>
        </authorList>
    </citation>
    <scope>NUCLEOTIDE SEQUENCE</scope>
</reference>
<dbReference type="Pfam" id="PF02460">
    <property type="entry name" value="Patched"/>
    <property type="match status" value="1"/>
</dbReference>
<dbReference type="InterPro" id="IPR003392">
    <property type="entry name" value="PTHD_SSD"/>
</dbReference>
<keyword evidence="3" id="KW-0812">Transmembrane</keyword>
<proteinExistence type="inferred from homology"/>
<dbReference type="GO" id="GO:0016020">
    <property type="term" value="C:membrane"/>
    <property type="evidence" value="ECO:0007669"/>
    <property type="project" value="InterPro"/>
</dbReference>
<comment type="similarity">
    <text evidence="1">Belongs to the patched family.</text>
</comment>
<evidence type="ECO:0000256" key="1">
    <source>
        <dbReference type="ARBA" id="ARBA00005585"/>
    </source>
</evidence>
<dbReference type="AlphaFoldDB" id="A0A060XR73"/>
<keyword evidence="6" id="KW-0325">Glycoprotein</keyword>
<evidence type="ECO:0000256" key="3">
    <source>
        <dbReference type="ARBA" id="ARBA00022692"/>
    </source>
</evidence>
<keyword evidence="5" id="KW-0472">Membrane</keyword>
<evidence type="ECO:0000256" key="2">
    <source>
        <dbReference type="ARBA" id="ARBA00022475"/>
    </source>
</evidence>
<evidence type="ECO:0000256" key="8">
    <source>
        <dbReference type="ARBA" id="ARBA00060429"/>
    </source>
</evidence>
<evidence type="ECO:0000256" key="9">
    <source>
        <dbReference type="ARBA" id="ARBA00074262"/>
    </source>
</evidence>
<keyword evidence="4" id="KW-1133">Transmembrane helix</keyword>
<dbReference type="Proteomes" id="UP000193380">
    <property type="component" value="Unassembled WGS sequence"/>
</dbReference>
<dbReference type="GO" id="GO:0097225">
    <property type="term" value="C:sperm midpiece"/>
    <property type="evidence" value="ECO:0007669"/>
    <property type="project" value="UniProtKB-ARBA"/>
</dbReference>
<dbReference type="PaxDb" id="8022-A0A060XR73"/>
<organism evidence="11 12">
    <name type="scientific">Oncorhynchus mykiss</name>
    <name type="common">Rainbow trout</name>
    <name type="synonym">Salmo gairdneri</name>
    <dbReference type="NCBI Taxonomy" id="8022"/>
    <lineage>
        <taxon>Eukaryota</taxon>
        <taxon>Metazoa</taxon>
        <taxon>Chordata</taxon>
        <taxon>Craniata</taxon>
        <taxon>Vertebrata</taxon>
        <taxon>Euteleostomi</taxon>
        <taxon>Actinopterygii</taxon>
        <taxon>Neopterygii</taxon>
        <taxon>Teleostei</taxon>
        <taxon>Protacanthopterygii</taxon>
        <taxon>Salmoniformes</taxon>
        <taxon>Salmonidae</taxon>
        <taxon>Salmoninae</taxon>
        <taxon>Oncorhynchus</taxon>
    </lineage>
</organism>
<feature type="domain" description="SSD" evidence="10">
    <location>
        <begin position="258"/>
        <end position="415"/>
    </location>
</feature>
<dbReference type="InterPro" id="IPR000731">
    <property type="entry name" value="SSD"/>
</dbReference>
<keyword evidence="2" id="KW-1003">Cell membrane</keyword>
<gene>
    <name evidence="11" type="ORF">GSONMT00007119001</name>
</gene>
<dbReference type="SUPFAM" id="SSF82866">
    <property type="entry name" value="Multidrug efflux transporter AcrB transmembrane domain"/>
    <property type="match status" value="2"/>
</dbReference>
<comment type="subcellular location">
    <subcellularLocation>
        <location evidence="8">Cell projection</location>
        <location evidence="8">Cilium</location>
        <location evidence="8">Flagellum membrane</location>
        <topology evidence="8">Multi-pass membrane protein</topology>
    </subcellularLocation>
</comment>
<evidence type="ECO:0000313" key="12">
    <source>
        <dbReference type="Proteomes" id="UP000193380"/>
    </source>
</evidence>
<evidence type="ECO:0000256" key="4">
    <source>
        <dbReference type="ARBA" id="ARBA00022989"/>
    </source>
</evidence>
<dbReference type="FunFam" id="1.20.1640.10:FF:000013">
    <property type="entry name" value="PaTched Related family"/>
    <property type="match status" value="1"/>
</dbReference>
<dbReference type="PANTHER" id="PTHR10796:SF60">
    <property type="entry name" value="PATCHED DOMAIN-CONTAINING PROTEIN 3"/>
    <property type="match status" value="1"/>
</dbReference>
<dbReference type="EMBL" id="FR905455">
    <property type="protein sequence ID" value="CDQ79420.1"/>
    <property type="molecule type" value="Genomic_DNA"/>
</dbReference>
<dbReference type="PANTHER" id="PTHR10796">
    <property type="entry name" value="PATCHED-RELATED"/>
    <property type="match status" value="1"/>
</dbReference>
<protein>
    <recommendedName>
        <fullName evidence="9">Patched domain-containing protein 3</fullName>
    </recommendedName>
</protein>
<evidence type="ECO:0000259" key="10">
    <source>
        <dbReference type="PROSITE" id="PS50156"/>
    </source>
</evidence>
<sequence>MAKFRTDCIEKPIRMCFRIIGHFIGTHPWWFFIVPVIISTALGSGFYFLEDRTSNDIEEEFTPLEGPAKMERMFIQEYFPENESMFSSLRLNTDGTYACFIATSTTNILTVPHLEDILVLDSKVRNMTVEFEDELLQYVDICATVNGSCSSNAILNIIDYNASNVDLINLTFPTHISTSGRVSLRSTLGSVKINNSIVQSAKAIQFFYYLTEFNQSRSVIWLTEFIKLLSEESTNVTEVSYSTSMSRQWEFDKVPKSIVPLFSITYTITMSFTIVSCLRLDNVRNKVWVATIGVFSTGLAVLSSFGMLLLMGVPFVMTVSTCPFLILGIGIDDMFIMISCWQKTNVHDSVVDRLADTYQDAAISISITTITDVLALYLGYSSPFRSVQTFCLYSGTAILFCYIYNIIFLGAFLALNGQRETSNRHWFTCVKIPVDCPPGKSRSYAICCVGGAYDHDTGTEEEQPISGFFGKYYGPFLTQKWTKASVVVLYAGYLAVSFYGCFELKEGIDLRNLASDDSYISKYYQDKNTHFSYYGPNVMVAVNKSLAYWEEDQRKTLSSCITDFKKLAYADKNFFLSWLDSFQVFANDLDINSENTFKINLLHFLEKRPMTWQDIHFDADNKIRSSRFFLQTLNISTTKQQKDMLISLRKTAEKCPIKLVVYHPSFIYLDQYTVIVDNTIQTIVVATVLMLAISLLLIPNPLCSLWVAFSIGSVIVGVVGFMALWDVSLDSISMINLIICIGFSVNFSAHVSYAFVSSTKADSNEKAVDALTHLGFPIVQGAVSTLLGVVALSFSESYIFRTFFKLIFLVITFGLVHGVAFLPVFLTFVGMCRNG</sequence>
<reference evidence="11" key="1">
    <citation type="journal article" date="2014" name="Nat. Commun.">
        <title>The rainbow trout genome provides novel insights into evolution after whole-genome duplication in vertebrates.</title>
        <authorList>
            <person name="Berthelot C."/>
            <person name="Brunet F."/>
            <person name="Chalopin D."/>
            <person name="Juanchich A."/>
            <person name="Bernard M."/>
            <person name="Noel B."/>
            <person name="Bento P."/>
            <person name="Da Silva C."/>
            <person name="Labadie K."/>
            <person name="Alberti A."/>
            <person name="Aury J.M."/>
            <person name="Louis A."/>
            <person name="Dehais P."/>
            <person name="Bardou P."/>
            <person name="Montfort J."/>
            <person name="Klopp C."/>
            <person name="Cabau C."/>
            <person name="Gaspin C."/>
            <person name="Thorgaard G.H."/>
            <person name="Boussaha M."/>
            <person name="Quillet E."/>
            <person name="Guyomard R."/>
            <person name="Galiana D."/>
            <person name="Bobe J."/>
            <person name="Volff J.N."/>
            <person name="Genet C."/>
            <person name="Wincker P."/>
            <person name="Jaillon O."/>
            <person name="Roest Crollius H."/>
            <person name="Guiguen Y."/>
        </authorList>
    </citation>
    <scope>NUCLEOTIDE SEQUENCE [LARGE SCALE GENOMIC DNA]</scope>
</reference>
<evidence type="ECO:0000313" key="11">
    <source>
        <dbReference type="EMBL" id="CDQ79420.1"/>
    </source>
</evidence>
<dbReference type="PROSITE" id="PS50156">
    <property type="entry name" value="SSD"/>
    <property type="match status" value="1"/>
</dbReference>
<dbReference type="Gene3D" id="1.20.1640.10">
    <property type="entry name" value="Multidrug efflux transporter AcrB transmembrane domain"/>
    <property type="match status" value="2"/>
</dbReference>
<evidence type="ECO:0000256" key="5">
    <source>
        <dbReference type="ARBA" id="ARBA00023136"/>
    </source>
</evidence>